<feature type="coiled-coil region" evidence="1">
    <location>
        <begin position="334"/>
        <end position="361"/>
    </location>
</feature>
<evidence type="ECO:0000256" key="1">
    <source>
        <dbReference type="SAM" id="Coils"/>
    </source>
</evidence>
<feature type="domain" description="Protein kinase" evidence="2">
    <location>
        <begin position="1"/>
        <end position="280"/>
    </location>
</feature>
<accession>A0A8S1QRV0</accession>
<protein>
    <recommendedName>
        <fullName evidence="2">Protein kinase domain-containing protein</fullName>
    </recommendedName>
</protein>
<dbReference type="SMART" id="SM00220">
    <property type="entry name" value="S_TKc"/>
    <property type="match status" value="1"/>
</dbReference>
<organism evidence="3 4">
    <name type="scientific">Paramecium sonneborni</name>
    <dbReference type="NCBI Taxonomy" id="65129"/>
    <lineage>
        <taxon>Eukaryota</taxon>
        <taxon>Sar</taxon>
        <taxon>Alveolata</taxon>
        <taxon>Ciliophora</taxon>
        <taxon>Intramacronucleata</taxon>
        <taxon>Oligohymenophorea</taxon>
        <taxon>Peniculida</taxon>
        <taxon>Parameciidae</taxon>
        <taxon>Paramecium</taxon>
    </lineage>
</organism>
<gene>
    <name evidence="3" type="ORF">PSON_ATCC_30995.1.T1170128</name>
</gene>
<evidence type="ECO:0000313" key="3">
    <source>
        <dbReference type="EMBL" id="CAD8118479.1"/>
    </source>
</evidence>
<comment type="caution">
    <text evidence="3">The sequence shown here is derived from an EMBL/GenBank/DDBJ whole genome shotgun (WGS) entry which is preliminary data.</text>
</comment>
<reference evidence="3" key="1">
    <citation type="submission" date="2021-01" db="EMBL/GenBank/DDBJ databases">
        <authorList>
            <consortium name="Genoscope - CEA"/>
            <person name="William W."/>
        </authorList>
    </citation>
    <scope>NUCLEOTIDE SEQUENCE</scope>
</reference>
<evidence type="ECO:0000259" key="2">
    <source>
        <dbReference type="PROSITE" id="PS50011"/>
    </source>
</evidence>
<dbReference type="GO" id="GO:0004672">
    <property type="term" value="F:protein kinase activity"/>
    <property type="evidence" value="ECO:0007669"/>
    <property type="project" value="InterPro"/>
</dbReference>
<dbReference type="EMBL" id="CAJJDN010000117">
    <property type="protein sequence ID" value="CAD8118479.1"/>
    <property type="molecule type" value="Genomic_DNA"/>
</dbReference>
<dbReference type="PROSITE" id="PS50011">
    <property type="entry name" value="PROTEIN_KINASE_DOM"/>
    <property type="match status" value="1"/>
</dbReference>
<proteinExistence type="predicted"/>
<keyword evidence="4" id="KW-1185">Reference proteome</keyword>
<dbReference type="AlphaFoldDB" id="A0A8S1QRV0"/>
<feature type="coiled-coil region" evidence="1">
    <location>
        <begin position="265"/>
        <end position="292"/>
    </location>
</feature>
<evidence type="ECO:0000313" key="4">
    <source>
        <dbReference type="Proteomes" id="UP000692954"/>
    </source>
</evidence>
<name>A0A8S1QRV0_9CILI</name>
<sequence>MMSQSPSQLYPNLKNILINHENNIVKKIQVNSAIEYNCQKELINLQNDYAKKYPNKVLGIKNISESLKDKLIIVTYDCDQKSIPLSKRIKYSTSRQKFRLFKKLLEILFFLKHNNILHRNLKPNNIIMYNENLYLTDFGYQKNNPYIDIVNFIDKKSDYQHTRNLYPYLSQELVNLINNNVTSGHILQNLKVRDESSVKLQDQYAIGVMMLEIFSPFEGKENLQKIEVCKKLLENRNDQIKKIALDPDFPKEGVVFIKQTISDILENKQLSERELEKQFNQIESLITDYQINKQELMIQDNSIKVDEILNKLIVEFDLNLLYYFSQQQLNNIDKNEQFQQNEKLKKEISRLINLYEYIQNLNKIEQSQIEYFTGLKKEDLFISLVHLDQNIENLIKDNNQEELIKKIEIKQKLMKFYKQINNTDKSEFLFNNIVESKTDEQEQIKVEIKPDIIATQQISEELYQVVVFIDEQNQPDQQNYIVEQTQPVKQNLFVKQPQQNQDPIIELNPQDDNNVLTKICAYKLSSNQQDFQLDLQKKIEENFDDQNLKQFFIIIKLYSSNHSQNKKDLYIYKNKNISELIYIGEIQKGIFCGEIMKIAGNIIFHYINVDKDFNGLNIQGQKSLIYQYQSVSNPEKFKKIKYYIGTIEKGEYRIGEELDYKNNMLSKGSWKNNQFNGQGSKQLFNTENLQQGEPYKWEGNFENNILSGQGIKTHLYFHDQQVKAYSEGQYQNGKRVGKHIYYRLQRNTQDQLQAIIYKKVWFYNVCDNENCIDIGCF</sequence>
<keyword evidence="1" id="KW-0175">Coiled coil</keyword>
<dbReference type="OrthoDB" id="308954at2759"/>
<dbReference type="InterPro" id="IPR000719">
    <property type="entry name" value="Prot_kinase_dom"/>
</dbReference>
<dbReference type="Proteomes" id="UP000692954">
    <property type="component" value="Unassembled WGS sequence"/>
</dbReference>
<dbReference type="GO" id="GO:0005524">
    <property type="term" value="F:ATP binding"/>
    <property type="evidence" value="ECO:0007669"/>
    <property type="project" value="InterPro"/>
</dbReference>